<dbReference type="SUPFAM" id="SSF54001">
    <property type="entry name" value="Cysteine proteinases"/>
    <property type="match status" value="1"/>
</dbReference>
<proteinExistence type="predicted"/>
<evidence type="ECO:0000313" key="5">
    <source>
        <dbReference type="Proteomes" id="UP000278886"/>
    </source>
</evidence>
<feature type="transmembrane region" description="Helical" evidence="2">
    <location>
        <begin position="119"/>
        <end position="139"/>
    </location>
</feature>
<feature type="transmembrane region" description="Helical" evidence="2">
    <location>
        <begin position="170"/>
        <end position="189"/>
    </location>
</feature>
<dbReference type="Proteomes" id="UP000278886">
    <property type="component" value="Chromosome"/>
</dbReference>
<feature type="transmembrane region" description="Helical" evidence="2">
    <location>
        <begin position="146"/>
        <end position="164"/>
    </location>
</feature>
<keyword evidence="5" id="KW-1185">Reference proteome</keyword>
<accession>A0A387B570</accession>
<dbReference type="Gene3D" id="3.10.620.30">
    <property type="match status" value="1"/>
</dbReference>
<evidence type="ECO:0000256" key="1">
    <source>
        <dbReference type="SAM" id="MobiDB-lite"/>
    </source>
</evidence>
<evidence type="ECO:0000313" key="4">
    <source>
        <dbReference type="EMBL" id="AYF98834.1"/>
    </source>
</evidence>
<protein>
    <submittedName>
        <fullName evidence="4">Transglutaminase domain-containing protein</fullName>
    </submittedName>
</protein>
<feature type="transmembrane region" description="Helical" evidence="2">
    <location>
        <begin position="216"/>
        <end position="238"/>
    </location>
</feature>
<feature type="domain" description="Transglutaminase-like" evidence="3">
    <location>
        <begin position="463"/>
        <end position="552"/>
    </location>
</feature>
<dbReference type="InterPro" id="IPR052901">
    <property type="entry name" value="Bact_TGase-like"/>
</dbReference>
<evidence type="ECO:0000256" key="2">
    <source>
        <dbReference type="SAM" id="Phobius"/>
    </source>
</evidence>
<dbReference type="InterPro" id="IPR038765">
    <property type="entry name" value="Papain-like_cys_pep_sf"/>
</dbReference>
<feature type="compositionally biased region" description="Polar residues" evidence="1">
    <location>
        <begin position="593"/>
        <end position="603"/>
    </location>
</feature>
<dbReference type="Pfam" id="PF01841">
    <property type="entry name" value="Transglut_core"/>
    <property type="match status" value="1"/>
</dbReference>
<keyword evidence="2" id="KW-0472">Membrane</keyword>
<dbReference type="PANTHER" id="PTHR42736">
    <property type="entry name" value="PROTEIN-GLUTAMINE GAMMA-GLUTAMYLTRANSFERASE"/>
    <property type="match status" value="1"/>
</dbReference>
<keyword evidence="2" id="KW-1133">Transmembrane helix</keyword>
<evidence type="ECO:0000259" key="3">
    <source>
        <dbReference type="Pfam" id="PF01841"/>
    </source>
</evidence>
<feature type="transmembrane region" description="Helical" evidence="2">
    <location>
        <begin position="31"/>
        <end position="52"/>
    </location>
</feature>
<feature type="region of interest" description="Disordered" evidence="1">
    <location>
        <begin position="554"/>
        <end position="603"/>
    </location>
</feature>
<organism evidence="4 5">
    <name type="scientific">Protaetiibacter intestinalis</name>
    <dbReference type="NCBI Taxonomy" id="2419774"/>
    <lineage>
        <taxon>Bacteria</taxon>
        <taxon>Bacillati</taxon>
        <taxon>Actinomycetota</taxon>
        <taxon>Actinomycetes</taxon>
        <taxon>Micrococcales</taxon>
        <taxon>Microbacteriaceae</taxon>
        <taxon>Protaetiibacter</taxon>
    </lineage>
</organism>
<dbReference type="EMBL" id="CP032630">
    <property type="protein sequence ID" value="AYF98834.1"/>
    <property type="molecule type" value="Genomic_DNA"/>
</dbReference>
<sequence>MGLSAIGDVVQLWLAMGLAAAMLWPIYRSNGFLVMAVATIAIGTMIAVAGAAFRWPAWVVMLVTLGAFTVAGVPLAVPSHAIGGVLPSVDGLLDLFSGVALGWKQLLTITLPVGDYQALLVPAFVLLLGGTVLSGSIALRVRYGELATIPPAVVFVLGILFGPADAMAPLVLGLAMFVVCVSWVSWWRWRRRRAATRRFDRESGPLLRFGVEVRTLVGAVAILALAVTGSVAAATAAAPRGERDVLRTAVAQPFDPRDYASPLAGFRRYLRDDDVDRTMLEVTGLPAGARIRIATLDSYDGVVYAVGSATVDSASGTFVRLPSAIDRSGVAGEQLSLDVDVVGYSGVWVPTVGLLGDVAFQGGDATTLEDGFAFNETSGTAADLGELDPGDRYHLDAVLPDEPRLSDLAETVPGSADVPRITEVPDELATTLDGYIAGTDGAGARLVAAISALRTDGYISHGLSADEPASRSGHSLDRIAELFSGTRMIGDAEQYAVAAALMADRLGFPARVVVGFAPESAGVDATTTVRGSDITAWIEVDTARYGWVAIDPVPPVRPIPEEDPEEPTPVSRPESIVPPPADRPDPREDQTDPDTTAEQPVSPDTTLEVLLQVLRISGIVVLVVLAALSPFLVVLGAKARRRHLRKTAPTTLARIRGGWDEFADLVVDHRLPLPPSATRSEVAAAVGTLPSRVLAAVVDRAVFAPGEPASSDADRVWVAVRELRGSLDAGRTRRERWRALVSVRSLGGGAVRQLLRRPGARS</sequence>
<dbReference type="InterPro" id="IPR002931">
    <property type="entry name" value="Transglutaminase-like"/>
</dbReference>
<reference evidence="5" key="1">
    <citation type="submission" date="2018-09" db="EMBL/GenBank/DDBJ databases">
        <title>Genome sequencing of strain 2DFWR-13.</title>
        <authorList>
            <person name="Heo J."/>
            <person name="Kim S.-J."/>
            <person name="Kwon S.-W."/>
        </authorList>
    </citation>
    <scope>NUCLEOTIDE SEQUENCE [LARGE SCALE GENOMIC DNA]</scope>
    <source>
        <strain evidence="5">2DFWR-13</strain>
    </source>
</reference>
<feature type="transmembrane region" description="Helical" evidence="2">
    <location>
        <begin position="58"/>
        <end position="77"/>
    </location>
</feature>
<gene>
    <name evidence="4" type="ORF">D7I47_11605</name>
</gene>
<feature type="transmembrane region" description="Helical" evidence="2">
    <location>
        <begin position="6"/>
        <end position="24"/>
    </location>
</feature>
<dbReference type="PANTHER" id="PTHR42736:SF1">
    <property type="entry name" value="PROTEIN-GLUTAMINE GAMMA-GLUTAMYLTRANSFERASE"/>
    <property type="match status" value="1"/>
</dbReference>
<dbReference type="AlphaFoldDB" id="A0A387B570"/>
<dbReference type="KEGG" id="lyd:D7I47_11605"/>
<feature type="transmembrane region" description="Helical" evidence="2">
    <location>
        <begin position="616"/>
        <end position="637"/>
    </location>
</feature>
<name>A0A387B570_9MICO</name>
<keyword evidence="2" id="KW-0812">Transmembrane</keyword>